<dbReference type="GO" id="GO:0035435">
    <property type="term" value="P:phosphate ion transmembrane transport"/>
    <property type="evidence" value="ECO:0007669"/>
    <property type="project" value="InterPro"/>
</dbReference>
<dbReference type="PATRIC" id="fig|1807.14.peg.3645"/>
<dbReference type="CDD" id="cd06261">
    <property type="entry name" value="TM_PBP2"/>
    <property type="match status" value="1"/>
</dbReference>
<comment type="function">
    <text evidence="1">Part of the binding-protein-dependent transport system for phosphate; probably responsible for the translocation of the substrate across the membrane.</text>
</comment>
<feature type="transmembrane region" description="Helical" evidence="9">
    <location>
        <begin position="129"/>
        <end position="146"/>
    </location>
</feature>
<evidence type="ECO:0000256" key="5">
    <source>
        <dbReference type="ARBA" id="ARBA00022475"/>
    </source>
</evidence>
<evidence type="ECO:0000256" key="7">
    <source>
        <dbReference type="ARBA" id="ARBA00022989"/>
    </source>
</evidence>
<feature type="domain" description="ABC transmembrane type-1" evidence="10">
    <location>
        <begin position="83"/>
        <end position="291"/>
    </location>
</feature>
<comment type="subcellular location">
    <subcellularLocation>
        <location evidence="2 9">Cell membrane</location>
        <topology evidence="2 9">Multi-pass membrane protein</topology>
    </subcellularLocation>
</comment>
<keyword evidence="8 9" id="KW-0472">Membrane</keyword>
<keyword evidence="6 9" id="KW-0812">Transmembrane</keyword>
<evidence type="ECO:0000313" key="11">
    <source>
        <dbReference type="EMBL" id="KMO74236.1"/>
    </source>
</evidence>
<evidence type="ECO:0000259" key="10">
    <source>
        <dbReference type="PROSITE" id="PS50928"/>
    </source>
</evidence>
<dbReference type="GO" id="GO:0005315">
    <property type="term" value="F:phosphate transmembrane transporter activity"/>
    <property type="evidence" value="ECO:0007669"/>
    <property type="project" value="InterPro"/>
</dbReference>
<evidence type="ECO:0000256" key="2">
    <source>
        <dbReference type="ARBA" id="ARBA00004651"/>
    </source>
</evidence>
<organism evidence="11 12">
    <name type="scientific">Mycolicibacterium obuense</name>
    <dbReference type="NCBI Taxonomy" id="1807"/>
    <lineage>
        <taxon>Bacteria</taxon>
        <taxon>Bacillati</taxon>
        <taxon>Actinomycetota</taxon>
        <taxon>Actinomycetes</taxon>
        <taxon>Mycobacteriales</taxon>
        <taxon>Mycobacteriaceae</taxon>
        <taxon>Mycolicibacterium</taxon>
    </lineage>
</organism>
<feature type="transmembrane region" description="Helical" evidence="9">
    <location>
        <begin position="82"/>
        <end position="108"/>
    </location>
</feature>
<protein>
    <recommendedName>
        <fullName evidence="9">Phosphate transport system permease protein PstA</fullName>
    </recommendedName>
</protein>
<sequence>MTSQTIDPPVARPDLSTDSKTKPDIGSVLFAAALWACLVVSCLFLLAVLGAILVEGLSRLDWALISEQPSRLRPETSGVQSAIFGTLWVMLGTIVLALPVGIAGAIYLEEYADNTRWWNRLIELNIQNLVAVPTIIYGILTLAFVVRGPLSIGPVALAGSAALALLILPVIIITTREALRAVPRDIRDASLALGASQWQTTWRQVLPSAVSGIATGTILALSRAIGEAAPLILVGATVFVTVNPDGVLDRYTVLPVQIFNLVKLPEADNVKLAWATILLLMIILLAMNALAIWMRNRFQRRW</sequence>
<feature type="transmembrane region" description="Helical" evidence="9">
    <location>
        <begin position="28"/>
        <end position="54"/>
    </location>
</feature>
<name>A0A0J6YNF8_9MYCO</name>
<dbReference type="InterPro" id="IPR005672">
    <property type="entry name" value="Phosphate_PstA"/>
</dbReference>
<dbReference type="Pfam" id="PF00528">
    <property type="entry name" value="BPD_transp_1"/>
    <property type="match status" value="1"/>
</dbReference>
<reference evidence="11 12" key="1">
    <citation type="journal article" date="2015" name="Genome Biol. Evol.">
        <title>Characterization of Three Mycobacterium spp. with Potential Use in Bioremediation by Genome Sequencing and Comparative Genomics.</title>
        <authorList>
            <person name="Das S."/>
            <person name="Pettersson B.M."/>
            <person name="Behra P.R."/>
            <person name="Ramesh M."/>
            <person name="Dasgupta S."/>
            <person name="Bhattacharya A."/>
            <person name="Kirsebom L.A."/>
        </authorList>
    </citation>
    <scope>NUCLEOTIDE SEQUENCE [LARGE SCALE GENOMIC DNA]</scope>
    <source>
        <strain evidence="11 12">DSM 44075</strain>
    </source>
</reference>
<dbReference type="PANTHER" id="PTHR43470">
    <property type="entry name" value="PHOSPHATE TRANSPORT SYSTEM PERMEASE PROTEIN PSTA-RELATED"/>
    <property type="match status" value="1"/>
</dbReference>
<evidence type="ECO:0000256" key="9">
    <source>
        <dbReference type="RuleBase" id="RU363043"/>
    </source>
</evidence>
<feature type="transmembrane region" description="Helical" evidence="9">
    <location>
        <begin position="152"/>
        <end position="174"/>
    </location>
</feature>
<feature type="transmembrane region" description="Helical" evidence="9">
    <location>
        <begin position="272"/>
        <end position="293"/>
    </location>
</feature>
<dbReference type="NCBIfam" id="TIGR00974">
    <property type="entry name" value="3a0107s02c"/>
    <property type="match status" value="1"/>
</dbReference>
<dbReference type="AlphaFoldDB" id="A0A0J6YNF8"/>
<accession>A0A0J6YNF8</accession>
<dbReference type="InterPro" id="IPR035906">
    <property type="entry name" value="MetI-like_sf"/>
</dbReference>
<dbReference type="Proteomes" id="UP000036313">
    <property type="component" value="Unassembled WGS sequence"/>
</dbReference>
<comment type="caution">
    <text evidence="11">The sequence shown here is derived from an EMBL/GenBank/DDBJ whole genome shotgun (WGS) entry which is preliminary data.</text>
</comment>
<gene>
    <name evidence="11" type="primary">pstA_2</name>
    <name evidence="11" type="ORF">MOBUDSM44075_03625</name>
</gene>
<feature type="transmembrane region" description="Helical" evidence="9">
    <location>
        <begin position="224"/>
        <end position="242"/>
    </location>
</feature>
<dbReference type="EMBL" id="JYNU01000023">
    <property type="protein sequence ID" value="KMO74236.1"/>
    <property type="molecule type" value="Genomic_DNA"/>
</dbReference>
<evidence type="ECO:0000313" key="12">
    <source>
        <dbReference type="Proteomes" id="UP000036313"/>
    </source>
</evidence>
<keyword evidence="5 9" id="KW-1003">Cell membrane</keyword>
<evidence type="ECO:0000256" key="6">
    <source>
        <dbReference type="ARBA" id="ARBA00022692"/>
    </source>
</evidence>
<evidence type="ECO:0000256" key="1">
    <source>
        <dbReference type="ARBA" id="ARBA00003510"/>
    </source>
</evidence>
<keyword evidence="4" id="KW-0813">Transport</keyword>
<keyword evidence="7 9" id="KW-1133">Transmembrane helix</keyword>
<evidence type="ECO:0000256" key="3">
    <source>
        <dbReference type="ARBA" id="ARBA00007069"/>
    </source>
</evidence>
<dbReference type="PANTHER" id="PTHR43470:SF3">
    <property type="entry name" value="PHOSPHATE TRANSPORT SYSTEM PERMEASE PROTEIN PSTA-RELATED"/>
    <property type="match status" value="1"/>
</dbReference>
<dbReference type="PROSITE" id="PS50928">
    <property type="entry name" value="ABC_TM1"/>
    <property type="match status" value="1"/>
</dbReference>
<dbReference type="GO" id="GO:0005886">
    <property type="term" value="C:plasma membrane"/>
    <property type="evidence" value="ECO:0007669"/>
    <property type="project" value="UniProtKB-SubCell"/>
</dbReference>
<dbReference type="SUPFAM" id="SSF161098">
    <property type="entry name" value="MetI-like"/>
    <property type="match status" value="1"/>
</dbReference>
<dbReference type="Gene3D" id="1.10.3720.10">
    <property type="entry name" value="MetI-like"/>
    <property type="match status" value="1"/>
</dbReference>
<comment type="similarity">
    <text evidence="3 9">Belongs to the binding-protein-dependent transport system permease family. CysTW subfamily.</text>
</comment>
<evidence type="ECO:0000256" key="8">
    <source>
        <dbReference type="ARBA" id="ARBA00023136"/>
    </source>
</evidence>
<dbReference type="InterPro" id="IPR000515">
    <property type="entry name" value="MetI-like"/>
</dbReference>
<proteinExistence type="inferred from homology"/>
<evidence type="ECO:0000256" key="4">
    <source>
        <dbReference type="ARBA" id="ARBA00022448"/>
    </source>
</evidence>